<sequence length="462" mass="48868">MDHLVLLNAPSVAPGRDLDRFGRFVGASGRGLTLRRIAGRRLDVSQGARAMNSVRKFALLACVGVSVAAVPGSAFADKISERLDALERENAALRTRLSRLETPKETLKETPKTAKLQSRPADSSSGPALVVLPSSAGPNSMAADLGYVGPRRANAPRFEISGSASFLQPGAGNLEYGTLTNPLPVVTPHWRNQSLKPNFTPSFSFGARYMGDESRDIQLNWTHLRNTATDSFFASPTEMVGPPYLIGPESALYKNGSGSVKTAFDVVNLDAGYTFCAECSFQMRAFGGVSAARIGQNLSGLFASPGGAASSGYTVNSLFTGAGPRVGIKGQFGIGDFQFIGEMAGAVLIGTAQSGMDFTTLSPAFGLSSQYISSPNATRVVPSIDGKLATSYTFAPTAYGLFKIETGYKAAVYFGAVNSYALTQVPTSLTLPPVGIYLATQQHQLSNFTNHGPYVTASWAFY</sequence>
<accession>A0A6G9AE85</accession>
<reference evidence="4 5" key="2">
    <citation type="journal article" date="2020" name="Int. J. Syst. Evol. Microbiol.">
        <title>Description and complete genome sequences of Bradyrhizobium symbiodeficiens sp. nov., a non-symbiotic bacterium associated with legumes native to Canada.</title>
        <authorList>
            <person name="Bromfield E.S.P."/>
            <person name="Cloutier S."/>
            <person name="Nguyen H.D.T."/>
        </authorList>
    </citation>
    <scope>NUCLEOTIDE SEQUENCE [LARGE SCALE GENOMIC DNA]</scope>
    <source>
        <strain evidence="3 5">101S1MB</strain>
        <strain evidence="2 4">65S1MB</strain>
    </source>
</reference>
<evidence type="ECO:0000313" key="2">
    <source>
        <dbReference type="EMBL" id="QDF42238.2"/>
    </source>
</evidence>
<gene>
    <name evidence="2" type="ORF">FJN17_03950</name>
    <name evidence="3" type="ORF">HAV00_01140</name>
</gene>
<proteinExistence type="predicted"/>
<evidence type="ECO:0000313" key="4">
    <source>
        <dbReference type="Proteomes" id="UP000319298"/>
    </source>
</evidence>
<evidence type="ECO:0000256" key="1">
    <source>
        <dbReference type="SAM" id="MobiDB-lite"/>
    </source>
</evidence>
<dbReference type="EMBL" id="CP050066">
    <property type="protein sequence ID" value="QIP10748.2"/>
    <property type="molecule type" value="Genomic_DNA"/>
</dbReference>
<feature type="compositionally biased region" description="Basic and acidic residues" evidence="1">
    <location>
        <begin position="100"/>
        <end position="112"/>
    </location>
</feature>
<protein>
    <submittedName>
        <fullName evidence="3">Lpg1974 family pore-forming outer membrane protein</fullName>
    </submittedName>
</protein>
<feature type="region of interest" description="Disordered" evidence="1">
    <location>
        <begin position="100"/>
        <end position="127"/>
    </location>
</feature>
<evidence type="ECO:0000313" key="3">
    <source>
        <dbReference type="EMBL" id="QIP10748.2"/>
    </source>
</evidence>
<organism evidence="3 5">
    <name type="scientific">Bradyrhizobium symbiodeficiens</name>
    <dbReference type="NCBI Taxonomy" id="1404367"/>
    <lineage>
        <taxon>Bacteria</taxon>
        <taxon>Pseudomonadati</taxon>
        <taxon>Pseudomonadota</taxon>
        <taxon>Alphaproteobacteria</taxon>
        <taxon>Hyphomicrobiales</taxon>
        <taxon>Nitrobacteraceae</taxon>
        <taxon>Bradyrhizobium</taxon>
    </lineage>
</organism>
<dbReference type="Proteomes" id="UP000319298">
    <property type="component" value="Chromosome"/>
</dbReference>
<dbReference type="EMBL" id="CP041090">
    <property type="protein sequence ID" value="QDF42238.2"/>
    <property type="molecule type" value="Genomic_DNA"/>
</dbReference>
<reference evidence="3" key="3">
    <citation type="submission" date="2024-02" db="EMBL/GenBank/DDBJ databases">
        <authorList>
            <person name="Bromfield E.S.P."/>
            <person name="Cloutier S."/>
            <person name="Nguyen H.D.T."/>
        </authorList>
    </citation>
    <scope>NUCLEOTIDE SEQUENCE</scope>
    <source>
        <strain evidence="3">101S1MB</strain>
        <strain evidence="2">65S1MB</strain>
    </source>
</reference>
<keyword evidence="4" id="KW-1185">Reference proteome</keyword>
<reference evidence="4" key="1">
    <citation type="submission" date="2019-06" db="EMBL/GenBank/DDBJ databases">
        <title>Whole-Genome Sequence of Bradyrhizobium sp. 3 Strain 65S1MB.</title>
        <authorList>
            <person name="Bromfield E.S.P."/>
            <person name="Cloutier S."/>
            <person name="Nguyen H.D.T."/>
        </authorList>
    </citation>
    <scope>NUCLEOTIDE SEQUENCE [LARGE SCALE GENOMIC DNA]</scope>
    <source>
        <strain evidence="4">65S1MB</strain>
    </source>
</reference>
<dbReference type="RefSeq" id="WP_244621160.1">
    <property type="nucleotide sequence ID" value="NZ_CP041090.2"/>
</dbReference>
<dbReference type="InterPro" id="IPR007825">
    <property type="entry name" value="Major_OMP_Legionella"/>
</dbReference>
<dbReference type="Proteomes" id="UP000500895">
    <property type="component" value="Chromosome"/>
</dbReference>
<dbReference type="AlphaFoldDB" id="A0A6G9AE85"/>
<evidence type="ECO:0000313" key="5">
    <source>
        <dbReference type="Proteomes" id="UP000500895"/>
    </source>
</evidence>
<name>A0A6G9AE85_9BRAD</name>
<dbReference type="Pfam" id="PF05150">
    <property type="entry name" value="Legionella_OMP"/>
    <property type="match status" value="1"/>
</dbReference>